<keyword evidence="1" id="KW-1133">Transmembrane helix</keyword>
<reference evidence="2" key="1">
    <citation type="submission" date="2021-07" db="EMBL/GenBank/DDBJ databases">
        <title>Shewanella sp. YLB-07 whole genome sequence.</title>
        <authorList>
            <person name="Yu L."/>
        </authorList>
    </citation>
    <scope>NUCLEOTIDE SEQUENCE</scope>
    <source>
        <strain evidence="2">YLB-08</strain>
    </source>
</reference>
<feature type="transmembrane region" description="Helical" evidence="1">
    <location>
        <begin position="13"/>
        <end position="34"/>
    </location>
</feature>
<dbReference type="NCBIfam" id="TIGR02523">
    <property type="entry name" value="type_IV_pilV"/>
    <property type="match status" value="1"/>
</dbReference>
<protein>
    <submittedName>
        <fullName evidence="2">Type IV pilus modification protein PilV</fullName>
    </submittedName>
</protein>
<evidence type="ECO:0000313" key="3">
    <source>
        <dbReference type="Proteomes" id="UP000316416"/>
    </source>
</evidence>
<dbReference type="InterPro" id="IPR013362">
    <property type="entry name" value="Pilus_4_PilV"/>
</dbReference>
<proteinExistence type="predicted"/>
<dbReference type="RefSeq" id="WP_142872443.1">
    <property type="nucleotide sequence ID" value="NZ_CP045503.2"/>
</dbReference>
<dbReference type="Pfam" id="PF07963">
    <property type="entry name" value="N_methyl"/>
    <property type="match status" value="1"/>
</dbReference>
<dbReference type="Proteomes" id="UP000316416">
    <property type="component" value="Chromosome"/>
</dbReference>
<accession>A0ABX6V3E7</accession>
<dbReference type="EMBL" id="CP045503">
    <property type="protein sequence ID" value="QPG57075.1"/>
    <property type="molecule type" value="Genomic_DNA"/>
</dbReference>
<keyword evidence="1" id="KW-0812">Transmembrane</keyword>
<gene>
    <name evidence="2" type="primary">pilV</name>
    <name evidence="2" type="ORF">FM038_006190</name>
</gene>
<keyword evidence="1" id="KW-0472">Membrane</keyword>
<dbReference type="NCBIfam" id="TIGR02532">
    <property type="entry name" value="IV_pilin_GFxxxE"/>
    <property type="match status" value="1"/>
</dbReference>
<keyword evidence="3" id="KW-1185">Reference proteome</keyword>
<name>A0ABX6V3E7_9GAMM</name>
<evidence type="ECO:0000256" key="1">
    <source>
        <dbReference type="SAM" id="Phobius"/>
    </source>
</evidence>
<dbReference type="InterPro" id="IPR012902">
    <property type="entry name" value="N_methyl_site"/>
</dbReference>
<evidence type="ECO:0000313" key="2">
    <source>
        <dbReference type="EMBL" id="QPG57075.1"/>
    </source>
</evidence>
<organism evidence="2 3">
    <name type="scientific">Shewanella eurypsychrophilus</name>
    <dbReference type="NCBI Taxonomy" id="2593656"/>
    <lineage>
        <taxon>Bacteria</taxon>
        <taxon>Pseudomonadati</taxon>
        <taxon>Pseudomonadota</taxon>
        <taxon>Gammaproteobacteria</taxon>
        <taxon>Alteromonadales</taxon>
        <taxon>Shewanellaceae</taxon>
        <taxon>Shewanella</taxon>
    </lineage>
</organism>
<sequence>MNRKQNGFSLVEVLVSMVILVIGLIGVFNLHIVAKRGSFESFQQTQASYFAIDIINRMKLNRSQLAGYAGTYAGNLSEPSQSCDVALIVGGGSGGIVCTNIETRSWDLYNWEQLMNGAGETKNTRSIGGLDTPTACIQVSGAGDVLVAITWRGIREVSDGAENSDDFIKSCGTSNKRRRAYSINTVII</sequence>